<dbReference type="STRING" id="75743.A0A401QDI2"/>
<evidence type="ECO:0000256" key="1">
    <source>
        <dbReference type="SAM" id="Phobius"/>
    </source>
</evidence>
<feature type="transmembrane region" description="Helical" evidence="1">
    <location>
        <begin position="35"/>
        <end position="56"/>
    </location>
</feature>
<name>A0A401QDI2_SCYTO</name>
<dbReference type="Proteomes" id="UP000288216">
    <property type="component" value="Unassembled WGS sequence"/>
</dbReference>
<keyword evidence="1" id="KW-0812">Transmembrane</keyword>
<keyword evidence="3" id="KW-1185">Reference proteome</keyword>
<reference evidence="2 3" key="1">
    <citation type="journal article" date="2018" name="Nat. Ecol. Evol.">
        <title>Shark genomes provide insights into elasmobranch evolution and the origin of vertebrates.</title>
        <authorList>
            <person name="Hara Y"/>
            <person name="Yamaguchi K"/>
            <person name="Onimaru K"/>
            <person name="Kadota M"/>
            <person name="Koyanagi M"/>
            <person name="Keeley SD"/>
            <person name="Tatsumi K"/>
            <person name="Tanaka K"/>
            <person name="Motone F"/>
            <person name="Kageyama Y"/>
            <person name="Nozu R"/>
            <person name="Adachi N"/>
            <person name="Nishimura O"/>
            <person name="Nakagawa R"/>
            <person name="Tanegashima C"/>
            <person name="Kiyatake I"/>
            <person name="Matsumoto R"/>
            <person name="Murakumo K"/>
            <person name="Nishida K"/>
            <person name="Terakita A"/>
            <person name="Kuratani S"/>
            <person name="Sato K"/>
            <person name="Hyodo S Kuraku.S."/>
        </authorList>
    </citation>
    <scope>NUCLEOTIDE SEQUENCE [LARGE SCALE GENOMIC DNA]</scope>
</reference>
<keyword evidence="1" id="KW-0472">Membrane</keyword>
<organism evidence="2 3">
    <name type="scientific">Scyliorhinus torazame</name>
    <name type="common">Cloudy catshark</name>
    <name type="synonym">Catulus torazame</name>
    <dbReference type="NCBI Taxonomy" id="75743"/>
    <lineage>
        <taxon>Eukaryota</taxon>
        <taxon>Metazoa</taxon>
        <taxon>Chordata</taxon>
        <taxon>Craniata</taxon>
        <taxon>Vertebrata</taxon>
        <taxon>Chondrichthyes</taxon>
        <taxon>Elasmobranchii</taxon>
        <taxon>Galeomorphii</taxon>
        <taxon>Galeoidea</taxon>
        <taxon>Carcharhiniformes</taxon>
        <taxon>Scyliorhinidae</taxon>
        <taxon>Scyliorhinus</taxon>
    </lineage>
</organism>
<dbReference type="EMBL" id="BFAA01033523">
    <property type="protein sequence ID" value="GCB83387.1"/>
    <property type="molecule type" value="Genomic_DNA"/>
</dbReference>
<evidence type="ECO:0000313" key="3">
    <source>
        <dbReference type="Proteomes" id="UP000288216"/>
    </source>
</evidence>
<gene>
    <name evidence="2" type="ORF">scyTo_0023766</name>
</gene>
<dbReference type="AlphaFoldDB" id="A0A401QDI2"/>
<sequence length="71" mass="8167">MEYTQLKGIPGSDVTIKDLGFQTDVRVYLHLRQTWLAFLIILAILEVIIILMLIFLRKRILIAIALLKEAS</sequence>
<keyword evidence="1" id="KW-1133">Transmembrane helix</keyword>
<feature type="non-terminal residue" evidence="2">
    <location>
        <position position="71"/>
    </location>
</feature>
<accession>A0A401QDI2</accession>
<dbReference type="OrthoDB" id="420519at2759"/>
<proteinExistence type="predicted"/>
<dbReference type="OMA" id="CTIHTVL"/>
<evidence type="ECO:0000313" key="2">
    <source>
        <dbReference type="EMBL" id="GCB83387.1"/>
    </source>
</evidence>
<comment type="caution">
    <text evidence="2">The sequence shown here is derived from an EMBL/GenBank/DDBJ whole genome shotgun (WGS) entry which is preliminary data.</text>
</comment>
<protein>
    <submittedName>
        <fullName evidence="2">Uncharacterized protein</fullName>
    </submittedName>
</protein>